<dbReference type="Pfam" id="PF13469">
    <property type="entry name" value="Sulfotransfer_3"/>
    <property type="match status" value="1"/>
</dbReference>
<accession>A0A146G342</accession>
<proteinExistence type="predicted"/>
<dbReference type="PANTHER" id="PTHR12788:SF10">
    <property type="entry name" value="PROTEIN-TYROSINE SULFOTRANSFERASE"/>
    <property type="match status" value="1"/>
</dbReference>
<protein>
    <submittedName>
        <fullName evidence="2">Sulfotransferase family protein</fullName>
    </submittedName>
</protein>
<dbReference type="Gene3D" id="3.40.50.300">
    <property type="entry name" value="P-loop containing nucleotide triphosphate hydrolases"/>
    <property type="match status" value="1"/>
</dbReference>
<keyword evidence="1 2" id="KW-0808">Transferase</keyword>
<organism evidence="2 3">
    <name type="scientific">Terrimicrobium sacchariphilum</name>
    <dbReference type="NCBI Taxonomy" id="690879"/>
    <lineage>
        <taxon>Bacteria</taxon>
        <taxon>Pseudomonadati</taxon>
        <taxon>Verrucomicrobiota</taxon>
        <taxon>Terrimicrobiia</taxon>
        <taxon>Terrimicrobiales</taxon>
        <taxon>Terrimicrobiaceae</taxon>
        <taxon>Terrimicrobium</taxon>
    </lineage>
</organism>
<gene>
    <name evidence="2" type="ORF">TSACC_142</name>
</gene>
<dbReference type="GO" id="GO:0008476">
    <property type="term" value="F:protein-tyrosine sulfotransferase activity"/>
    <property type="evidence" value="ECO:0007669"/>
    <property type="project" value="InterPro"/>
</dbReference>
<reference evidence="3" key="1">
    <citation type="journal article" date="2017" name="Genome Announc.">
        <title>Draft Genome Sequence of Terrimicrobium sacchariphilum NM-5T, a Facultative Anaerobic Soil Bacterium of the Class Spartobacteria.</title>
        <authorList>
            <person name="Qiu Y.L."/>
            <person name="Tourlousse D.M."/>
            <person name="Matsuura N."/>
            <person name="Ohashi A."/>
            <person name="Sekiguchi Y."/>
        </authorList>
    </citation>
    <scope>NUCLEOTIDE SEQUENCE [LARGE SCALE GENOMIC DNA]</scope>
    <source>
        <strain evidence="3">NM-5</strain>
    </source>
</reference>
<dbReference type="InterPro" id="IPR027417">
    <property type="entry name" value="P-loop_NTPase"/>
</dbReference>
<evidence type="ECO:0000313" key="2">
    <source>
        <dbReference type="EMBL" id="GAT31494.1"/>
    </source>
</evidence>
<evidence type="ECO:0000313" key="3">
    <source>
        <dbReference type="Proteomes" id="UP000076023"/>
    </source>
</evidence>
<dbReference type="OrthoDB" id="396512at2"/>
<dbReference type="Proteomes" id="UP000076023">
    <property type="component" value="Unassembled WGS sequence"/>
</dbReference>
<dbReference type="AlphaFoldDB" id="A0A146G342"/>
<dbReference type="InParanoid" id="A0A146G342"/>
<name>A0A146G342_TERSA</name>
<sequence>MAESPFFIVGSGRSGTTILRLMINMHPRLRVPRESWFLIPLLDRLPLKDPLTEEEKAQAYEMISTHSRWKDWECGDDVLQAAIFSEKVTDLSSLVNEVFRECSGMRGKARWGEKTPKYSYYVTKLHEVFPSAKFIHLYRDARDTCVSMRNGGWCEGDIHRIARQWTGMTRAARLGLALGPERYLEVSYEDLVTEPERNLRLICDFLEEPYEPEMLNFYRTAAKETAPWENSIHVKTRNPVGVANIGGWRKELSPWELWVVESFAGSTMQQLGQPRALHPVTTPLRWGLRFLLDAKLRVMLFWQKVKRRIAVFTDRDKKAN</sequence>
<keyword evidence="3" id="KW-1185">Reference proteome</keyword>
<dbReference type="InterPro" id="IPR026634">
    <property type="entry name" value="TPST-like"/>
</dbReference>
<evidence type="ECO:0000256" key="1">
    <source>
        <dbReference type="ARBA" id="ARBA00022679"/>
    </source>
</evidence>
<dbReference type="SUPFAM" id="SSF52540">
    <property type="entry name" value="P-loop containing nucleoside triphosphate hydrolases"/>
    <property type="match status" value="1"/>
</dbReference>
<comment type="caution">
    <text evidence="2">The sequence shown here is derived from an EMBL/GenBank/DDBJ whole genome shotgun (WGS) entry which is preliminary data.</text>
</comment>
<dbReference type="PANTHER" id="PTHR12788">
    <property type="entry name" value="PROTEIN-TYROSINE SULFOTRANSFERASE 2"/>
    <property type="match status" value="1"/>
</dbReference>
<dbReference type="RefSeq" id="WP_075077391.1">
    <property type="nucleotide sequence ID" value="NZ_BDCO01000001.1"/>
</dbReference>
<dbReference type="EMBL" id="BDCO01000001">
    <property type="protein sequence ID" value="GAT31494.1"/>
    <property type="molecule type" value="Genomic_DNA"/>
</dbReference>